<dbReference type="GO" id="GO:0016491">
    <property type="term" value="F:oxidoreductase activity"/>
    <property type="evidence" value="ECO:0007669"/>
    <property type="project" value="UniProtKB-KW"/>
</dbReference>
<accession>A0A3S4VHG7</accession>
<dbReference type="InterPro" id="IPR029039">
    <property type="entry name" value="Flavoprotein-like_sf"/>
</dbReference>
<evidence type="ECO:0000313" key="2">
    <source>
        <dbReference type="EMBL" id="VEI02068.1"/>
    </source>
</evidence>
<dbReference type="PANTHER" id="PTHR30543">
    <property type="entry name" value="CHROMATE REDUCTASE"/>
    <property type="match status" value="1"/>
</dbReference>
<protein>
    <submittedName>
        <fullName evidence="2">FMN-dependent NADPH-azoreductase</fullName>
        <ecNumber evidence="2">1.7.-.-</ecNumber>
    </submittedName>
</protein>
<dbReference type="OrthoDB" id="9812295at2"/>
<evidence type="ECO:0000313" key="3">
    <source>
        <dbReference type="Proteomes" id="UP000277858"/>
    </source>
</evidence>
<keyword evidence="3" id="KW-1185">Reference proteome</keyword>
<dbReference type="AlphaFoldDB" id="A0A3S4VHG7"/>
<organism evidence="2 3">
    <name type="scientific">Acidipropionibacterium jensenii</name>
    <dbReference type="NCBI Taxonomy" id="1749"/>
    <lineage>
        <taxon>Bacteria</taxon>
        <taxon>Bacillati</taxon>
        <taxon>Actinomycetota</taxon>
        <taxon>Actinomycetes</taxon>
        <taxon>Propionibacteriales</taxon>
        <taxon>Propionibacteriaceae</taxon>
        <taxon>Acidipropionibacterium</taxon>
    </lineage>
</organism>
<keyword evidence="2" id="KW-0560">Oxidoreductase</keyword>
<dbReference type="EC" id="1.7.-.-" evidence="2"/>
<dbReference type="STRING" id="1122997.GCA_000425285_00700"/>
<dbReference type="SUPFAM" id="SSF52218">
    <property type="entry name" value="Flavoproteins"/>
    <property type="match status" value="1"/>
</dbReference>
<dbReference type="Gene3D" id="3.40.50.360">
    <property type="match status" value="1"/>
</dbReference>
<gene>
    <name evidence="2" type="primary">azr_1</name>
    <name evidence="2" type="ORF">NCTC13652_00233</name>
</gene>
<dbReference type="Pfam" id="PF03358">
    <property type="entry name" value="FMN_red"/>
    <property type="match status" value="1"/>
</dbReference>
<dbReference type="RefSeq" id="WP_028702474.1">
    <property type="nucleotide sequence ID" value="NZ_LR134473.1"/>
</dbReference>
<dbReference type="InterPro" id="IPR005025">
    <property type="entry name" value="FMN_Rdtase-like_dom"/>
</dbReference>
<dbReference type="InterPro" id="IPR050712">
    <property type="entry name" value="NAD(P)H-dep_reductase"/>
</dbReference>
<dbReference type="EMBL" id="LR134473">
    <property type="protein sequence ID" value="VEI02068.1"/>
    <property type="molecule type" value="Genomic_DNA"/>
</dbReference>
<dbReference type="Proteomes" id="UP000277858">
    <property type="component" value="Chromosome"/>
</dbReference>
<dbReference type="GO" id="GO:0005829">
    <property type="term" value="C:cytosol"/>
    <property type="evidence" value="ECO:0007669"/>
    <property type="project" value="TreeGrafter"/>
</dbReference>
<reference evidence="2 3" key="1">
    <citation type="submission" date="2018-12" db="EMBL/GenBank/DDBJ databases">
        <authorList>
            <consortium name="Pathogen Informatics"/>
        </authorList>
    </citation>
    <scope>NUCLEOTIDE SEQUENCE [LARGE SCALE GENOMIC DNA]</scope>
    <source>
        <strain evidence="2 3">NCTC13652</strain>
    </source>
</reference>
<name>A0A3S4VHG7_9ACTN</name>
<feature type="domain" description="NADPH-dependent FMN reductase-like" evidence="1">
    <location>
        <begin position="4"/>
        <end position="141"/>
    </location>
</feature>
<dbReference type="GO" id="GO:0010181">
    <property type="term" value="F:FMN binding"/>
    <property type="evidence" value="ECO:0007669"/>
    <property type="project" value="TreeGrafter"/>
</dbReference>
<sequence length="192" mass="21464">MTARIAVLIGSTRPTRICADIAGWTRDVLSQDSALSYQLLDLAEVDLPFLDEPRMPALGHYQHEHTRAWSRTVRVFDGFLFVFPQYNWGYPGVLKNAMDFLYEEWKGRPATFLCYGNHGGSAAAEPFQRVLRGLHMTVLDTHVEAVIGPSDIDADWQLIDAAATLDPVRGQLADIDSQFRDALGGSMGQRLR</sequence>
<evidence type="ECO:0000259" key="1">
    <source>
        <dbReference type="Pfam" id="PF03358"/>
    </source>
</evidence>
<proteinExistence type="predicted"/>
<dbReference type="PANTHER" id="PTHR30543:SF21">
    <property type="entry name" value="NAD(P)H-DEPENDENT FMN REDUCTASE LOT6"/>
    <property type="match status" value="1"/>
</dbReference>